<dbReference type="InterPro" id="IPR050811">
    <property type="entry name" value="Phosphate_ABC_transporter"/>
</dbReference>
<dbReference type="InterPro" id="IPR024370">
    <property type="entry name" value="PBP_domain"/>
</dbReference>
<evidence type="ECO:0000313" key="12">
    <source>
        <dbReference type="Proteomes" id="UP001549122"/>
    </source>
</evidence>
<proteinExistence type="inferred from homology"/>
<reference evidence="11 12" key="1">
    <citation type="submission" date="2024-06" db="EMBL/GenBank/DDBJ databases">
        <title>Genomic Encyclopedia of Type Strains, Phase IV (KMG-IV): sequencing the most valuable type-strain genomes for metagenomic binning, comparative biology and taxonomic classification.</title>
        <authorList>
            <person name="Goeker M."/>
        </authorList>
    </citation>
    <scope>NUCLEOTIDE SEQUENCE [LARGE SCALE GENOMIC DNA]</scope>
    <source>
        <strain evidence="11 12">DSM 28303</strain>
    </source>
</reference>
<keyword evidence="6 9" id="KW-0732">Signal</keyword>
<keyword evidence="8" id="KW-0449">Lipoprotein</keyword>
<evidence type="ECO:0000256" key="7">
    <source>
        <dbReference type="ARBA" id="ARBA00023139"/>
    </source>
</evidence>
<dbReference type="EMBL" id="JBEPLO010000011">
    <property type="protein sequence ID" value="MET3558082.1"/>
    <property type="molecule type" value="Genomic_DNA"/>
</dbReference>
<comment type="subcellular location">
    <subcellularLocation>
        <location evidence="2">Cell membrane</location>
        <topology evidence="2">Lipid-anchor</topology>
    </subcellularLocation>
</comment>
<feature type="chain" id="PRO_5045650327" evidence="9">
    <location>
        <begin position="20"/>
        <end position="289"/>
    </location>
</feature>
<gene>
    <name evidence="11" type="ORF">ABID29_001197</name>
</gene>
<evidence type="ECO:0000256" key="3">
    <source>
        <dbReference type="ARBA" id="ARBA00008725"/>
    </source>
</evidence>
<evidence type="ECO:0000256" key="1">
    <source>
        <dbReference type="ARBA" id="ARBA00002841"/>
    </source>
</evidence>
<dbReference type="Gene3D" id="3.40.190.10">
    <property type="entry name" value="Periplasmic binding protein-like II"/>
    <property type="match status" value="2"/>
</dbReference>
<comment type="function">
    <text evidence="1">Part of the ABC transporter complex PstSACB involved in phosphate import.</text>
</comment>
<keyword evidence="7" id="KW-0564">Palmitate</keyword>
<feature type="signal peptide" evidence="9">
    <location>
        <begin position="1"/>
        <end position="19"/>
    </location>
</feature>
<protein>
    <submittedName>
        <fullName evidence="11">Phosphate transport system substrate-binding protein</fullName>
    </submittedName>
</protein>
<feature type="domain" description="PBP" evidence="10">
    <location>
        <begin position="32"/>
        <end position="150"/>
    </location>
</feature>
<evidence type="ECO:0000256" key="4">
    <source>
        <dbReference type="ARBA" id="ARBA00011529"/>
    </source>
</evidence>
<sequence length="289" mass="30361">MKTILKTGLVLLASVSLIACGNKGSDPSASLGDIMVVSREDGSGTRGAFTELTGVLQKFGDTEVDQTTKAATIQNNTEGVVSTVSGNPSAIGYMSLGSLTDAVKPLNIDGIEPSEKTVLDGTYPIQRPFNIVFKEDISETARDFMAFIHSSQGQAVVADKNYIPVKLDATDYSATKASGTISIVGSTSVTPLMEKLAEAYRELNPDVKIDITSNGSSAGVTAVQEGVADIGMVSRELKDKEKPGITVEVIALDGIAVIINKENALANLTLDQVKGIYTGELLAWDDLAN</sequence>
<evidence type="ECO:0000259" key="10">
    <source>
        <dbReference type="Pfam" id="PF12849"/>
    </source>
</evidence>
<dbReference type="PANTHER" id="PTHR30570">
    <property type="entry name" value="PERIPLASMIC PHOSPHATE BINDING COMPONENT OF PHOSPHATE ABC TRANSPORTER"/>
    <property type="match status" value="1"/>
</dbReference>
<comment type="caution">
    <text evidence="11">The sequence shown here is derived from an EMBL/GenBank/DDBJ whole genome shotgun (WGS) entry which is preliminary data.</text>
</comment>
<dbReference type="Pfam" id="PF12849">
    <property type="entry name" value="PBP_like_2"/>
    <property type="match status" value="2"/>
</dbReference>
<feature type="domain" description="PBP" evidence="10">
    <location>
        <begin position="173"/>
        <end position="286"/>
    </location>
</feature>
<dbReference type="PROSITE" id="PS51257">
    <property type="entry name" value="PROKAR_LIPOPROTEIN"/>
    <property type="match status" value="1"/>
</dbReference>
<accession>A0ABV2FHP5</accession>
<keyword evidence="5" id="KW-0592">Phosphate transport</keyword>
<evidence type="ECO:0000256" key="2">
    <source>
        <dbReference type="ARBA" id="ARBA00004193"/>
    </source>
</evidence>
<comment type="subunit">
    <text evidence="4">The complex is composed of two ATP-binding proteins (PstB), two transmembrane proteins (PstC and PstA) and a solute-binding protein (PstS).</text>
</comment>
<comment type="similarity">
    <text evidence="3">Belongs to the PstS family.</text>
</comment>
<dbReference type="PANTHER" id="PTHR30570:SF1">
    <property type="entry name" value="PHOSPHATE-BINDING PROTEIN PSTS"/>
    <property type="match status" value="1"/>
</dbReference>
<name>A0ABV2FHP5_9STRE</name>
<organism evidence="11 12">
    <name type="scientific">Streptococcus rupicaprae</name>
    <dbReference type="NCBI Taxonomy" id="759619"/>
    <lineage>
        <taxon>Bacteria</taxon>
        <taxon>Bacillati</taxon>
        <taxon>Bacillota</taxon>
        <taxon>Bacilli</taxon>
        <taxon>Lactobacillales</taxon>
        <taxon>Streptococcaceae</taxon>
        <taxon>Streptococcus</taxon>
    </lineage>
</organism>
<evidence type="ECO:0000256" key="9">
    <source>
        <dbReference type="SAM" id="SignalP"/>
    </source>
</evidence>
<keyword evidence="12" id="KW-1185">Reference proteome</keyword>
<keyword evidence="5" id="KW-0813">Transport</keyword>
<evidence type="ECO:0000256" key="5">
    <source>
        <dbReference type="ARBA" id="ARBA00022592"/>
    </source>
</evidence>
<evidence type="ECO:0000313" key="11">
    <source>
        <dbReference type="EMBL" id="MET3558082.1"/>
    </source>
</evidence>
<evidence type="ECO:0000256" key="6">
    <source>
        <dbReference type="ARBA" id="ARBA00022729"/>
    </source>
</evidence>
<evidence type="ECO:0000256" key="8">
    <source>
        <dbReference type="ARBA" id="ARBA00023288"/>
    </source>
</evidence>
<dbReference type="RefSeq" id="WP_354365095.1">
    <property type="nucleotide sequence ID" value="NZ_JBEPLO010000011.1"/>
</dbReference>
<dbReference type="SUPFAM" id="SSF53850">
    <property type="entry name" value="Periplasmic binding protein-like II"/>
    <property type="match status" value="2"/>
</dbReference>
<dbReference type="Proteomes" id="UP001549122">
    <property type="component" value="Unassembled WGS sequence"/>
</dbReference>